<evidence type="ECO:0000313" key="11">
    <source>
        <dbReference type="Proteomes" id="UP000774326"/>
    </source>
</evidence>
<dbReference type="InterPro" id="IPR007219">
    <property type="entry name" value="XnlR_reg_dom"/>
</dbReference>
<name>A0A9P8TQ94_WICPI</name>
<evidence type="ECO:0000256" key="6">
    <source>
        <dbReference type="ARBA" id="ARBA00023242"/>
    </source>
</evidence>
<proteinExistence type="predicted"/>
<feature type="region of interest" description="Disordered" evidence="8">
    <location>
        <begin position="25"/>
        <end position="91"/>
    </location>
</feature>
<comment type="caution">
    <text evidence="10">The sequence shown here is derived from an EMBL/GenBank/DDBJ whole genome shotgun (WGS) entry which is preliminary data.</text>
</comment>
<reference evidence="10" key="2">
    <citation type="submission" date="2021-01" db="EMBL/GenBank/DDBJ databases">
        <authorList>
            <person name="Schikora-Tamarit M.A."/>
        </authorList>
    </citation>
    <scope>NUCLEOTIDE SEQUENCE</scope>
    <source>
        <strain evidence="10">CBS2887</strain>
    </source>
</reference>
<dbReference type="GO" id="GO:0000981">
    <property type="term" value="F:DNA-binding transcription factor activity, RNA polymerase II-specific"/>
    <property type="evidence" value="ECO:0007669"/>
    <property type="project" value="InterPro"/>
</dbReference>
<evidence type="ECO:0000256" key="1">
    <source>
        <dbReference type="ARBA" id="ARBA00004123"/>
    </source>
</evidence>
<comment type="subcellular location">
    <subcellularLocation>
        <location evidence="1">Nucleus</location>
    </subcellularLocation>
</comment>
<keyword evidence="3" id="KW-0677">Repeat</keyword>
<feature type="compositionally biased region" description="Low complexity" evidence="8">
    <location>
        <begin position="213"/>
        <end position="224"/>
    </location>
</feature>
<dbReference type="InterPro" id="IPR036236">
    <property type="entry name" value="Znf_C2H2_sf"/>
</dbReference>
<dbReference type="GO" id="GO:0006351">
    <property type="term" value="P:DNA-templated transcription"/>
    <property type="evidence" value="ECO:0007669"/>
    <property type="project" value="InterPro"/>
</dbReference>
<keyword evidence="5" id="KW-0862">Zinc</keyword>
<evidence type="ECO:0000256" key="4">
    <source>
        <dbReference type="ARBA" id="ARBA00022771"/>
    </source>
</evidence>
<dbReference type="GO" id="GO:0000978">
    <property type="term" value="F:RNA polymerase II cis-regulatory region sequence-specific DNA binding"/>
    <property type="evidence" value="ECO:0007669"/>
    <property type="project" value="InterPro"/>
</dbReference>
<reference evidence="10" key="1">
    <citation type="journal article" date="2021" name="Open Biol.">
        <title>Shared evolutionary footprints suggest mitochondrial oxidative damage underlies multiple complex I losses in fungi.</title>
        <authorList>
            <person name="Schikora-Tamarit M.A."/>
            <person name="Marcet-Houben M."/>
            <person name="Nosek J."/>
            <person name="Gabaldon T."/>
        </authorList>
    </citation>
    <scope>NUCLEOTIDE SEQUENCE</scope>
    <source>
        <strain evidence="10">CBS2887</strain>
    </source>
</reference>
<feature type="compositionally biased region" description="Polar residues" evidence="8">
    <location>
        <begin position="195"/>
        <end position="212"/>
    </location>
</feature>
<dbReference type="EMBL" id="JAEUBG010000592">
    <property type="protein sequence ID" value="KAH3687948.1"/>
    <property type="molecule type" value="Genomic_DNA"/>
</dbReference>
<dbReference type="PROSITE" id="PS50157">
    <property type="entry name" value="ZINC_FINGER_C2H2_2"/>
    <property type="match status" value="2"/>
</dbReference>
<dbReference type="OrthoDB" id="1405595at2759"/>
<gene>
    <name evidence="10" type="ORF">WICPIJ_001063</name>
</gene>
<sequence length="932" mass="105819">MTINDVPLVKSHRLEICPSDTGSLISTTPSFATDHTTPPALTNISNSHSPESPKSVTLPTGPSLETTLESSLDPSGEPAKKKRKKRQTGVFSCDHPGCAKSFTRAEHLSRHKLNHNPTVIYKCPWENCEKSFVRSDLKDRHLKRHEMRRLKDEAKARAAAEAAAAASNNKEAKGRRKQRAAKKAKAVKAEPEANRLNQTHIPSASPAPTSQFLNRLNNSNSNMPSPSHLMSWLFAEQQQTQHTIQPVSSQSPGLGDTPMMPTLSSEAGIPDPEVVISDHQHHHDHDSLLSAFAMASNGNTNTNSFFNNEEADPFNDISSNLLTELIMTIPDNYFPNPIQQTSVTPEIIESILALIPSLASHEYLHDISHFLELFWNCFHLQYPMLHKPSFNTFTCPPILLLAMIMTGASYAMSIPGHNPKYNVVNPREFADLIATPLRFIIFSSSDFQSPAPVYIIQSLLILECYERLSTSRTLHERAYVHHGTAIQLLRRAPGLGGNPLQNKVDYATNIENSCMIWEKWIDFEMRKRTALFAFYIDAVHSSVFGYHFILNTQQIQLDLPCDDELWESYLNSEELPSKSDSIPFLIGLKKVLNYEHVKTSRFGKKILLSGLLTVMFQLQQDEIQGKYLEDQSSVNDNWKDRLSLALDFWNCDILGNCCLTDNHINNSTSTLLPLTLSPSDWRCKYPVYHIAQITLRIQHYDYYIYAGAPWRMNVKAESADYEQVETKIMEWSDSQAGAVTVVYAYMFLFEMFLKPQDMKVEDDLDYSAYDGNNEAIYNRLNVVALVGLLVWGYSFSLYGAESSQYQDDELHIDEYEYVDSLQMKEQGVEYLTRIRDEMSALIGEDVQVSKSGINYVEYNNKIKKIATRLNKIRDLQHTVGLLKLLAFDIFKNCYWEVGREFSRLCLNCCKRSLGSKKVRCDDMYKTNYVTGL</sequence>
<evidence type="ECO:0000313" key="10">
    <source>
        <dbReference type="EMBL" id="KAH3687948.1"/>
    </source>
</evidence>
<keyword evidence="4 7" id="KW-0863">Zinc-finger</keyword>
<dbReference type="GO" id="GO:0000785">
    <property type="term" value="C:chromatin"/>
    <property type="evidence" value="ECO:0007669"/>
    <property type="project" value="TreeGrafter"/>
</dbReference>
<dbReference type="Pfam" id="PF04082">
    <property type="entry name" value="Fungal_trans"/>
    <property type="match status" value="1"/>
</dbReference>
<organism evidence="10 11">
    <name type="scientific">Wickerhamomyces pijperi</name>
    <name type="common">Yeast</name>
    <name type="synonym">Pichia pijperi</name>
    <dbReference type="NCBI Taxonomy" id="599730"/>
    <lineage>
        <taxon>Eukaryota</taxon>
        <taxon>Fungi</taxon>
        <taxon>Dikarya</taxon>
        <taxon>Ascomycota</taxon>
        <taxon>Saccharomycotina</taxon>
        <taxon>Saccharomycetes</taxon>
        <taxon>Phaffomycetales</taxon>
        <taxon>Wickerhamomycetaceae</taxon>
        <taxon>Wickerhamomyces</taxon>
    </lineage>
</organism>
<accession>A0A9P8TQ94</accession>
<protein>
    <recommendedName>
        <fullName evidence="9">C2H2-type domain-containing protein</fullName>
    </recommendedName>
</protein>
<evidence type="ECO:0000259" key="9">
    <source>
        <dbReference type="PROSITE" id="PS50157"/>
    </source>
</evidence>
<evidence type="ECO:0000256" key="3">
    <source>
        <dbReference type="ARBA" id="ARBA00022737"/>
    </source>
</evidence>
<dbReference type="PROSITE" id="PS00028">
    <property type="entry name" value="ZINC_FINGER_C2H2_1"/>
    <property type="match status" value="2"/>
</dbReference>
<dbReference type="AlphaFoldDB" id="A0A9P8TQ94"/>
<evidence type="ECO:0000256" key="2">
    <source>
        <dbReference type="ARBA" id="ARBA00022723"/>
    </source>
</evidence>
<dbReference type="PANTHER" id="PTHR40626">
    <property type="entry name" value="MIP31509P"/>
    <property type="match status" value="1"/>
</dbReference>
<keyword evidence="6" id="KW-0539">Nucleus</keyword>
<feature type="compositionally biased region" description="Low complexity" evidence="8">
    <location>
        <begin position="159"/>
        <end position="169"/>
    </location>
</feature>
<dbReference type="CDD" id="cd12148">
    <property type="entry name" value="fungal_TF_MHR"/>
    <property type="match status" value="1"/>
</dbReference>
<keyword evidence="11" id="KW-1185">Reference proteome</keyword>
<evidence type="ECO:0000256" key="7">
    <source>
        <dbReference type="PROSITE-ProRule" id="PRU00042"/>
    </source>
</evidence>
<dbReference type="InterPro" id="IPR051059">
    <property type="entry name" value="VerF-like"/>
</dbReference>
<feature type="compositionally biased region" description="Polar residues" evidence="8">
    <location>
        <begin position="25"/>
        <end position="73"/>
    </location>
</feature>
<feature type="compositionally biased region" description="Basic residues" evidence="8">
    <location>
        <begin position="173"/>
        <end position="186"/>
    </location>
</feature>
<keyword evidence="2" id="KW-0479">Metal-binding</keyword>
<dbReference type="InterPro" id="IPR013087">
    <property type="entry name" value="Znf_C2H2_type"/>
</dbReference>
<feature type="domain" description="C2H2-type" evidence="9">
    <location>
        <begin position="121"/>
        <end position="150"/>
    </location>
</feature>
<dbReference type="SMART" id="SM00355">
    <property type="entry name" value="ZnF_C2H2"/>
    <property type="match status" value="2"/>
</dbReference>
<dbReference type="Proteomes" id="UP000774326">
    <property type="component" value="Unassembled WGS sequence"/>
</dbReference>
<feature type="region of interest" description="Disordered" evidence="8">
    <location>
        <begin position="159"/>
        <end position="224"/>
    </location>
</feature>
<evidence type="ECO:0000256" key="5">
    <source>
        <dbReference type="ARBA" id="ARBA00022833"/>
    </source>
</evidence>
<feature type="domain" description="C2H2-type" evidence="9">
    <location>
        <begin position="91"/>
        <end position="115"/>
    </location>
</feature>
<dbReference type="SUPFAM" id="SSF57667">
    <property type="entry name" value="beta-beta-alpha zinc fingers"/>
    <property type="match status" value="1"/>
</dbReference>
<dbReference type="Gene3D" id="3.30.160.60">
    <property type="entry name" value="Classic Zinc Finger"/>
    <property type="match status" value="2"/>
</dbReference>
<evidence type="ECO:0000256" key="8">
    <source>
        <dbReference type="SAM" id="MobiDB-lite"/>
    </source>
</evidence>
<dbReference type="GO" id="GO:0005634">
    <property type="term" value="C:nucleus"/>
    <property type="evidence" value="ECO:0007669"/>
    <property type="project" value="UniProtKB-SubCell"/>
</dbReference>
<dbReference type="PANTHER" id="PTHR40626:SF11">
    <property type="entry name" value="ZINC FINGER PROTEIN YPR022C"/>
    <property type="match status" value="1"/>
</dbReference>
<dbReference type="GO" id="GO:0008270">
    <property type="term" value="F:zinc ion binding"/>
    <property type="evidence" value="ECO:0007669"/>
    <property type="project" value="UniProtKB-KW"/>
</dbReference>